<evidence type="ECO:0000313" key="1">
    <source>
        <dbReference type="EMBL" id="WIA15727.1"/>
    </source>
</evidence>
<name>A0ABY8U2P7_TETOB</name>
<accession>A0ABY8U2P7</accession>
<organism evidence="1 2">
    <name type="scientific">Tetradesmus obliquus</name>
    <name type="common">Green alga</name>
    <name type="synonym">Acutodesmus obliquus</name>
    <dbReference type="NCBI Taxonomy" id="3088"/>
    <lineage>
        <taxon>Eukaryota</taxon>
        <taxon>Viridiplantae</taxon>
        <taxon>Chlorophyta</taxon>
        <taxon>core chlorophytes</taxon>
        <taxon>Chlorophyceae</taxon>
        <taxon>CS clade</taxon>
        <taxon>Sphaeropleales</taxon>
        <taxon>Scenedesmaceae</taxon>
        <taxon>Tetradesmus</taxon>
    </lineage>
</organism>
<dbReference type="Proteomes" id="UP001244341">
    <property type="component" value="Chromosome 6b"/>
</dbReference>
<proteinExistence type="predicted"/>
<reference evidence="1 2" key="1">
    <citation type="submission" date="2023-05" db="EMBL/GenBank/DDBJ databases">
        <title>A 100% complete, gapless, phased diploid assembly of the Scenedesmus obliquus UTEX 3031 genome.</title>
        <authorList>
            <person name="Biondi T.C."/>
            <person name="Hanschen E.R."/>
            <person name="Kwon T."/>
            <person name="Eng W."/>
            <person name="Kruse C.P.S."/>
            <person name="Koehler S.I."/>
            <person name="Kunde Y."/>
            <person name="Gleasner C.D."/>
            <person name="You Mak K.T."/>
            <person name="Polle J."/>
            <person name="Hovde B.T."/>
            <person name="Starkenburg S.R."/>
        </authorList>
    </citation>
    <scope>NUCLEOTIDE SEQUENCE [LARGE SCALE GENOMIC DNA]</scope>
    <source>
        <strain evidence="1 2">DOE0152z</strain>
    </source>
</reference>
<evidence type="ECO:0000313" key="2">
    <source>
        <dbReference type="Proteomes" id="UP001244341"/>
    </source>
</evidence>
<gene>
    <name evidence="1" type="ORF">OEZ85_002347</name>
</gene>
<sequence length="205" mass="22386">MSGVTITPIAMTGPSFSSNASALTLTGNLEVQSGNIRVDSVLLPGNTAGFQGRFWDLSEIPGFLSDLADEYLKEFREALVVTTDIGLPAEDVKGKMTISLARARKPRTEQQQEASTECWLYDMLTVMQPPGWPADVPSHWLVYWICGKAIVYRSEQQALAANECANGLEGTALCLDTGTVITERCTAWHALRTDGDCWLQQAAEQ</sequence>
<keyword evidence="2" id="KW-1185">Reference proteome</keyword>
<protein>
    <submittedName>
        <fullName evidence="1">Uncharacterized protein</fullName>
    </submittedName>
</protein>
<dbReference type="EMBL" id="CP126213">
    <property type="protein sequence ID" value="WIA15727.1"/>
    <property type="molecule type" value="Genomic_DNA"/>
</dbReference>